<proteinExistence type="inferred from homology"/>
<dbReference type="EMBL" id="QEAP01000075">
    <property type="protein sequence ID" value="TPX75594.1"/>
    <property type="molecule type" value="Genomic_DNA"/>
</dbReference>
<comment type="caution">
    <text evidence="12">The sequence shown here is derived from an EMBL/GenBank/DDBJ whole genome shotgun (WGS) entry which is preliminary data.</text>
</comment>
<dbReference type="PANTHER" id="PTHR31392">
    <property type="entry name" value="ALPHA-1,3-MANNOSYLTRANSFERASE MNN1-RELATED"/>
    <property type="match status" value="1"/>
</dbReference>
<dbReference type="GO" id="GO:0000033">
    <property type="term" value="F:alpha-1,3-mannosyltransferase activity"/>
    <property type="evidence" value="ECO:0007669"/>
    <property type="project" value="TreeGrafter"/>
</dbReference>
<evidence type="ECO:0000256" key="11">
    <source>
        <dbReference type="SAM" id="Phobius"/>
    </source>
</evidence>
<evidence type="ECO:0008006" key="14">
    <source>
        <dbReference type="Google" id="ProtNLM"/>
    </source>
</evidence>
<dbReference type="STRING" id="246404.A0A507FH47"/>
<dbReference type="GO" id="GO:0005794">
    <property type="term" value="C:Golgi apparatus"/>
    <property type="evidence" value="ECO:0007669"/>
    <property type="project" value="TreeGrafter"/>
</dbReference>
<keyword evidence="9" id="KW-0325">Glycoprotein</keyword>
<dbReference type="Proteomes" id="UP000320333">
    <property type="component" value="Unassembled WGS sequence"/>
</dbReference>
<keyword evidence="13" id="KW-1185">Reference proteome</keyword>
<evidence type="ECO:0000256" key="6">
    <source>
        <dbReference type="ARBA" id="ARBA00022968"/>
    </source>
</evidence>
<organism evidence="12 13">
    <name type="scientific">Chytriomyces confervae</name>
    <dbReference type="NCBI Taxonomy" id="246404"/>
    <lineage>
        <taxon>Eukaryota</taxon>
        <taxon>Fungi</taxon>
        <taxon>Fungi incertae sedis</taxon>
        <taxon>Chytridiomycota</taxon>
        <taxon>Chytridiomycota incertae sedis</taxon>
        <taxon>Chytridiomycetes</taxon>
        <taxon>Chytridiales</taxon>
        <taxon>Chytriomycetaceae</taxon>
        <taxon>Chytriomyces</taxon>
    </lineage>
</organism>
<reference evidence="12 13" key="1">
    <citation type="journal article" date="2019" name="Sci. Rep.">
        <title>Comparative genomics of chytrid fungi reveal insights into the obligate biotrophic and pathogenic lifestyle of Synchytrium endobioticum.</title>
        <authorList>
            <person name="van de Vossenberg B.T.L.H."/>
            <person name="Warris S."/>
            <person name="Nguyen H.D.T."/>
            <person name="van Gent-Pelzer M.P.E."/>
            <person name="Joly D.L."/>
            <person name="van de Geest H.C."/>
            <person name="Bonants P.J.M."/>
            <person name="Smith D.S."/>
            <person name="Levesque C.A."/>
            <person name="van der Lee T.A.J."/>
        </authorList>
    </citation>
    <scope>NUCLEOTIDE SEQUENCE [LARGE SCALE GENOMIC DNA]</scope>
    <source>
        <strain evidence="12 13">CBS 675.73</strain>
    </source>
</reference>
<evidence type="ECO:0000256" key="7">
    <source>
        <dbReference type="ARBA" id="ARBA00022989"/>
    </source>
</evidence>
<evidence type="ECO:0000256" key="9">
    <source>
        <dbReference type="ARBA" id="ARBA00023180"/>
    </source>
</evidence>
<feature type="transmembrane region" description="Helical" evidence="11">
    <location>
        <begin position="49"/>
        <end position="67"/>
    </location>
</feature>
<dbReference type="GO" id="GO:0016020">
    <property type="term" value="C:membrane"/>
    <property type="evidence" value="ECO:0007669"/>
    <property type="project" value="UniProtKB-SubCell"/>
</dbReference>
<evidence type="ECO:0000256" key="5">
    <source>
        <dbReference type="ARBA" id="ARBA00022692"/>
    </source>
</evidence>
<evidence type="ECO:0000313" key="13">
    <source>
        <dbReference type="Proteomes" id="UP000320333"/>
    </source>
</evidence>
<evidence type="ECO:0000256" key="10">
    <source>
        <dbReference type="SAM" id="MobiDB-lite"/>
    </source>
</evidence>
<dbReference type="PANTHER" id="PTHR31392:SF1">
    <property type="entry name" value="ALPHA-1,3-MANNOSYLTRANSFERASE MNN1-RELATED"/>
    <property type="match status" value="1"/>
</dbReference>
<name>A0A507FH47_9FUNG</name>
<evidence type="ECO:0000256" key="2">
    <source>
        <dbReference type="ARBA" id="ARBA00009105"/>
    </source>
</evidence>
<gene>
    <name evidence="12" type="ORF">CcCBS67573_g03124</name>
</gene>
<evidence type="ECO:0000256" key="1">
    <source>
        <dbReference type="ARBA" id="ARBA00004606"/>
    </source>
</evidence>
<keyword evidence="4" id="KW-0808">Transferase</keyword>
<evidence type="ECO:0000256" key="8">
    <source>
        <dbReference type="ARBA" id="ARBA00023136"/>
    </source>
</evidence>
<sequence length="569" mass="63719">MHAHSTQPHAPTPDILHRHPSSSPAPDKPPMPTNASTAKTRTSSLSHRALASLLAAVLLLELFLWLGNITVSDSRPTADAAPSAPIPAVHAGSVLDAAHAQLLDYLSGETRAETSSPFGGSLKDDPTFSPSVAWLSVLQHAQYCTINALNRSDFVDLSQRARSFHVLHRVLFDTLPEEAANLYTGTADANSISSIYKYLQEELFPWLSPDYSGISEMLDSFQNNNRTPLGIAITGGSKHIHMITHLIQSLRTEFNISLPVEVFYAGEGDMHPGHVEQLNLLTNVKAINLLQFFPSETQHWETYSAKPFALLAASFRTVLFMDADVLFFKDPRSVLETQLFQKNGQYFFHDRFFREGRWTHGVEWFLRMNPVLTQYAQGIGYVSSAQVGSTRETHEMDSGFVVMDKGRTGVLLALLLTCTMNSNVERKVLYHNTFGDKESFWMSSEILRVPYEFNPYFGGTLGQIDATQAGKGKKVVCGERLLQVDHGGDLFWWNGGGVLEDRSKTVDFEFRSFDAAVVDKDGEGTEWVWYGRGMCQKALEARVLPLSENQVRLLKRYQDIYEHEIRILK</sequence>
<feature type="region of interest" description="Disordered" evidence="10">
    <location>
        <begin position="1"/>
        <end position="41"/>
    </location>
</feature>
<keyword evidence="3" id="KW-0328">Glycosyltransferase</keyword>
<dbReference type="InterPro" id="IPR029044">
    <property type="entry name" value="Nucleotide-diphossugar_trans"/>
</dbReference>
<dbReference type="Pfam" id="PF11051">
    <property type="entry name" value="Mannosyl_trans3"/>
    <property type="match status" value="1"/>
</dbReference>
<dbReference type="OrthoDB" id="430354at2759"/>
<keyword evidence="7 11" id="KW-1133">Transmembrane helix</keyword>
<keyword evidence="5 11" id="KW-0812">Transmembrane</keyword>
<comment type="similarity">
    <text evidence="2">Belongs to the MNN1/MNT family.</text>
</comment>
<keyword evidence="8 11" id="KW-0472">Membrane</keyword>
<accession>A0A507FH47</accession>
<evidence type="ECO:0000256" key="4">
    <source>
        <dbReference type="ARBA" id="ARBA00022679"/>
    </source>
</evidence>
<protein>
    <recommendedName>
        <fullName evidence="14">Alpha-1,3-mannosyltransferase</fullName>
    </recommendedName>
</protein>
<keyword evidence="6" id="KW-0735">Signal-anchor</keyword>
<evidence type="ECO:0000313" key="12">
    <source>
        <dbReference type="EMBL" id="TPX75594.1"/>
    </source>
</evidence>
<dbReference type="GO" id="GO:0006493">
    <property type="term" value="P:protein O-linked glycosylation"/>
    <property type="evidence" value="ECO:0007669"/>
    <property type="project" value="TreeGrafter"/>
</dbReference>
<dbReference type="AlphaFoldDB" id="A0A507FH47"/>
<evidence type="ECO:0000256" key="3">
    <source>
        <dbReference type="ARBA" id="ARBA00022676"/>
    </source>
</evidence>
<dbReference type="InterPro" id="IPR022751">
    <property type="entry name" value="Alpha_mannosyltransferase"/>
</dbReference>
<comment type="subcellular location">
    <subcellularLocation>
        <location evidence="1">Membrane</location>
        <topology evidence="1">Single-pass type II membrane protein</topology>
    </subcellularLocation>
</comment>
<dbReference type="SUPFAM" id="SSF53448">
    <property type="entry name" value="Nucleotide-diphospho-sugar transferases"/>
    <property type="match status" value="1"/>
</dbReference>